<sequence>MSWSKTASGVSKGLGWVLGLIALALVAWQAWTRQDQWLPLWRQLGALDLLAVLLLCLSMQVLFGLGWHVFARGRFVAEHILGDQLRWGQSLLAKYLPGKIWQGVARGMLYADERGVGDTFALFVREQLLSLGISALIAAVAAPAALPADLGLMFQVAFVAFAAVLTAVAVWARLPDFIASRLPRSLAHWNAARPATATIAKVWLLQFAGYLAMCAAFAVLVNGFGLRLGWLQLAAALCFAGLAGVAAVLVPAGLGVREAGLFWCLSPLLGAGNAAMLALAWRVAITFAEAAFAAISFAWGAWRR</sequence>
<protein>
    <submittedName>
        <fullName evidence="7">Lysylphosphatidylglycerol synthase domain-containing protein</fullName>
    </submittedName>
</protein>
<dbReference type="InterPro" id="IPR022791">
    <property type="entry name" value="L-PG_synthase/AglD"/>
</dbReference>
<keyword evidence="2" id="KW-1003">Cell membrane</keyword>
<feature type="transmembrane region" description="Helical" evidence="6">
    <location>
        <begin position="202"/>
        <end position="224"/>
    </location>
</feature>
<feature type="transmembrane region" description="Helical" evidence="6">
    <location>
        <begin position="12"/>
        <end position="31"/>
    </location>
</feature>
<dbReference type="EMBL" id="CP093547">
    <property type="protein sequence ID" value="UNP28016.1"/>
    <property type="molecule type" value="Genomic_DNA"/>
</dbReference>
<evidence type="ECO:0000256" key="5">
    <source>
        <dbReference type="ARBA" id="ARBA00023136"/>
    </source>
</evidence>
<feature type="transmembrane region" description="Helical" evidence="6">
    <location>
        <begin position="128"/>
        <end position="146"/>
    </location>
</feature>
<keyword evidence="3 6" id="KW-0812">Transmembrane</keyword>
<dbReference type="RefSeq" id="WP_187313029.1">
    <property type="nucleotide sequence ID" value="NZ_CP011131.1"/>
</dbReference>
<keyword evidence="5 6" id="KW-0472">Membrane</keyword>
<evidence type="ECO:0000256" key="4">
    <source>
        <dbReference type="ARBA" id="ARBA00022989"/>
    </source>
</evidence>
<proteinExistence type="predicted"/>
<feature type="transmembrane region" description="Helical" evidence="6">
    <location>
        <begin position="230"/>
        <end position="254"/>
    </location>
</feature>
<dbReference type="Proteomes" id="UP000829194">
    <property type="component" value="Chromosome"/>
</dbReference>
<evidence type="ECO:0000313" key="7">
    <source>
        <dbReference type="EMBL" id="UNP28016.1"/>
    </source>
</evidence>
<keyword evidence="4 6" id="KW-1133">Transmembrane helix</keyword>
<evidence type="ECO:0000256" key="1">
    <source>
        <dbReference type="ARBA" id="ARBA00004651"/>
    </source>
</evidence>
<name>A0ABY3X994_9GAMM</name>
<feature type="transmembrane region" description="Helical" evidence="6">
    <location>
        <begin position="51"/>
        <end position="70"/>
    </location>
</feature>
<evidence type="ECO:0000256" key="2">
    <source>
        <dbReference type="ARBA" id="ARBA00022475"/>
    </source>
</evidence>
<keyword evidence="8" id="KW-1185">Reference proteome</keyword>
<feature type="transmembrane region" description="Helical" evidence="6">
    <location>
        <begin position="285"/>
        <end position="302"/>
    </location>
</feature>
<comment type="subcellular location">
    <subcellularLocation>
        <location evidence="1">Cell membrane</location>
        <topology evidence="1">Multi-pass membrane protein</topology>
    </subcellularLocation>
</comment>
<evidence type="ECO:0000313" key="8">
    <source>
        <dbReference type="Proteomes" id="UP000829194"/>
    </source>
</evidence>
<evidence type="ECO:0000256" key="3">
    <source>
        <dbReference type="ARBA" id="ARBA00022692"/>
    </source>
</evidence>
<organism evidence="7 8">
    <name type="scientific">Lysobacter gummosus</name>
    <dbReference type="NCBI Taxonomy" id="262324"/>
    <lineage>
        <taxon>Bacteria</taxon>
        <taxon>Pseudomonadati</taxon>
        <taxon>Pseudomonadota</taxon>
        <taxon>Gammaproteobacteria</taxon>
        <taxon>Lysobacterales</taxon>
        <taxon>Lysobacteraceae</taxon>
        <taxon>Lysobacter</taxon>
    </lineage>
</organism>
<reference evidence="7 8" key="1">
    <citation type="submission" date="2022-03" db="EMBL/GenBank/DDBJ databases">
        <title>Complete genome sequence of Lysobacter capsici VKM B-2533 and Lysobacter gummosus 10.1.1, promising sources of lytic agents.</title>
        <authorList>
            <person name="Tarlachkov S.V."/>
            <person name="Kudryakova I.V."/>
            <person name="Afoshin A.S."/>
            <person name="Leontyevskaya E.A."/>
            <person name="Leontyevskaya N.V."/>
        </authorList>
    </citation>
    <scope>NUCLEOTIDE SEQUENCE [LARGE SCALE GENOMIC DNA]</scope>
    <source>
        <strain evidence="7 8">10.1.1</strain>
    </source>
</reference>
<gene>
    <name evidence="7" type="ORF">MOV92_16105</name>
</gene>
<feature type="transmembrane region" description="Helical" evidence="6">
    <location>
        <begin position="152"/>
        <end position="174"/>
    </location>
</feature>
<dbReference type="Pfam" id="PF03706">
    <property type="entry name" value="LPG_synthase_TM"/>
    <property type="match status" value="1"/>
</dbReference>
<accession>A0ABY3X994</accession>
<feature type="transmembrane region" description="Helical" evidence="6">
    <location>
        <begin position="261"/>
        <end position="279"/>
    </location>
</feature>
<evidence type="ECO:0000256" key="6">
    <source>
        <dbReference type="SAM" id="Phobius"/>
    </source>
</evidence>